<dbReference type="GO" id="GO:0046983">
    <property type="term" value="F:protein dimerization activity"/>
    <property type="evidence" value="ECO:0007669"/>
    <property type="project" value="InterPro"/>
</dbReference>
<keyword evidence="2" id="KW-1185">Reference proteome</keyword>
<dbReference type="PATRIC" id="fig|1121338.3.peg.1083"/>
<dbReference type="GO" id="GO:0043937">
    <property type="term" value="P:regulation of sporulation"/>
    <property type="evidence" value="ECO:0007669"/>
    <property type="project" value="InterPro"/>
</dbReference>
<gene>
    <name evidence="1" type="ORF">CLTEP_10510</name>
</gene>
<dbReference type="EMBL" id="LTBA01000007">
    <property type="protein sequence ID" value="KYH35058.1"/>
    <property type="molecule type" value="Genomic_DNA"/>
</dbReference>
<protein>
    <recommendedName>
        <fullName evidence="3">Spo0E like sporulation regulatory protein</fullName>
    </recommendedName>
</protein>
<comment type="caution">
    <text evidence="1">The sequence shown here is derived from an EMBL/GenBank/DDBJ whole genome shotgun (WGS) entry which is preliminary data.</text>
</comment>
<dbReference type="InterPro" id="IPR036638">
    <property type="entry name" value="HLH_DNA-bd_sf"/>
</dbReference>
<sequence>MNYMIIEELKNKLNCLVEDDSKRLCSGEILKTSQELDKHIVNFHKNISKEKKSLNTDIKKKF</sequence>
<dbReference type="InterPro" id="IPR018540">
    <property type="entry name" value="Spo0E-like"/>
</dbReference>
<dbReference type="RefSeq" id="WP_066823593.1">
    <property type="nucleotide sequence ID" value="NZ_LTBA01000007.1"/>
</dbReference>
<accession>A0A151B568</accession>
<dbReference type="Proteomes" id="UP000075531">
    <property type="component" value="Unassembled WGS sequence"/>
</dbReference>
<reference evidence="1 2" key="1">
    <citation type="submission" date="2016-02" db="EMBL/GenBank/DDBJ databases">
        <title>Genome sequence of Clostridium tepidiprofundi DSM 19306.</title>
        <authorList>
            <person name="Poehlein A."/>
            <person name="Daniel R."/>
        </authorList>
    </citation>
    <scope>NUCLEOTIDE SEQUENCE [LARGE SCALE GENOMIC DNA]</scope>
    <source>
        <strain evidence="1 2">DSM 19306</strain>
    </source>
</reference>
<evidence type="ECO:0000313" key="2">
    <source>
        <dbReference type="Proteomes" id="UP000075531"/>
    </source>
</evidence>
<organism evidence="1 2">
    <name type="scientific">Clostridium tepidiprofundi DSM 19306</name>
    <dbReference type="NCBI Taxonomy" id="1121338"/>
    <lineage>
        <taxon>Bacteria</taxon>
        <taxon>Bacillati</taxon>
        <taxon>Bacillota</taxon>
        <taxon>Clostridia</taxon>
        <taxon>Eubacteriales</taxon>
        <taxon>Clostridiaceae</taxon>
        <taxon>Clostridium</taxon>
    </lineage>
</organism>
<evidence type="ECO:0000313" key="1">
    <source>
        <dbReference type="EMBL" id="KYH35058.1"/>
    </source>
</evidence>
<dbReference type="AlphaFoldDB" id="A0A151B568"/>
<dbReference type="SUPFAM" id="SSF140500">
    <property type="entry name" value="BAS1536-like"/>
    <property type="match status" value="1"/>
</dbReference>
<proteinExistence type="predicted"/>
<dbReference type="InterPro" id="IPR037208">
    <property type="entry name" value="Spo0E-like_sf"/>
</dbReference>
<dbReference type="Pfam" id="PF09388">
    <property type="entry name" value="SpoOE-like"/>
    <property type="match status" value="1"/>
</dbReference>
<name>A0A151B568_9CLOT</name>
<dbReference type="Gene3D" id="4.10.280.10">
    <property type="entry name" value="Helix-loop-helix DNA-binding domain"/>
    <property type="match status" value="1"/>
</dbReference>
<evidence type="ECO:0008006" key="3">
    <source>
        <dbReference type="Google" id="ProtNLM"/>
    </source>
</evidence>